<protein>
    <recommendedName>
        <fullName evidence="3">Adhesin domain-containing protein</fullName>
    </recommendedName>
</protein>
<keyword evidence="2" id="KW-1185">Reference proteome</keyword>
<organism evidence="1 2">
    <name type="scientific">Cellulosilyticum lentocellum (strain ATCC 49066 / DSM 5427 / NCIMB 11756 / RHM5)</name>
    <name type="common">Clostridium lentocellum</name>
    <dbReference type="NCBI Taxonomy" id="642492"/>
    <lineage>
        <taxon>Bacteria</taxon>
        <taxon>Bacillati</taxon>
        <taxon>Bacillota</taxon>
        <taxon>Clostridia</taxon>
        <taxon>Lachnospirales</taxon>
        <taxon>Cellulosilyticaceae</taxon>
        <taxon>Cellulosilyticum</taxon>
    </lineage>
</organism>
<dbReference type="HOGENOM" id="CLU_684576_0_0_9"/>
<dbReference type="EMBL" id="CP002582">
    <property type="protein sequence ID" value="ADZ81792.1"/>
    <property type="molecule type" value="Genomic_DNA"/>
</dbReference>
<dbReference type="Proteomes" id="UP000008467">
    <property type="component" value="Chromosome"/>
</dbReference>
<evidence type="ECO:0000313" key="1">
    <source>
        <dbReference type="EMBL" id="ADZ81792.1"/>
    </source>
</evidence>
<dbReference type="STRING" id="642492.Clole_0030"/>
<accession>F2JSL2</accession>
<evidence type="ECO:0008006" key="3">
    <source>
        <dbReference type="Google" id="ProtNLM"/>
    </source>
</evidence>
<reference evidence="1 2" key="1">
    <citation type="journal article" date="2011" name="J. Bacteriol.">
        <title>Complete genome sequence of the cellulose-degrading bacterium Cellulosilyticum lentocellum.</title>
        <authorList>
            <consortium name="US DOE Joint Genome Institute"/>
            <person name="Miller D.A."/>
            <person name="Suen G."/>
            <person name="Bruce D."/>
            <person name="Copeland A."/>
            <person name="Cheng J.F."/>
            <person name="Detter C."/>
            <person name="Goodwin L.A."/>
            <person name="Han C.S."/>
            <person name="Hauser L.J."/>
            <person name="Land M.L."/>
            <person name="Lapidus A."/>
            <person name="Lucas S."/>
            <person name="Meincke L."/>
            <person name="Pitluck S."/>
            <person name="Tapia R."/>
            <person name="Teshima H."/>
            <person name="Woyke T."/>
            <person name="Fox B.G."/>
            <person name="Angert E.R."/>
            <person name="Currie C.R."/>
        </authorList>
    </citation>
    <scope>NUCLEOTIDE SEQUENCE [LARGE SCALE GENOMIC DNA]</scope>
    <source>
        <strain evidence="2">ATCC 49066 / DSM 5427 / NCIMB 11756 / RHM5</strain>
    </source>
</reference>
<proteinExistence type="predicted"/>
<dbReference type="AlphaFoldDB" id="F2JSL2"/>
<gene>
    <name evidence="1" type="ordered locus">Clole_0030</name>
</gene>
<name>F2JSL2_CELLD</name>
<sequence length="402" mass="45596">MKKWLIIFSIIFGIGFITSAVIAGQVYYKELNAYTDYDKQDLDINALQSIYIDSQIPVQVEVTQGKPYVEFSQNFTDLLGMAPEFELEVKTKGNSTYVNLEQTKEITVYLGIQEDKASLTVYLPQKAYDTIQIKNNEYSYYSKYRDNNINLEDIDVKKFEIDMEYSEVKLKGSYEQISAHINSGILEIHSNQPAQLEVQGRVKANLTGQYQGIDIQDIENREIYVESEIPTNIKLSSNYSNIKLRGKYDKINVAGYSNSIDAKSDSVCKITVEDESSIINLNGAFKEIALNGERASIDIQTTVIPEYIKLLGYVTEPVNLTLPSNIQGFQVKYLSNNQTEDYYDDYYEDRNKVLSEFDVIEGISPKGEKIYTYGDGSTPITLEADSDSRLEIIDGGYSSEVQ</sequence>
<evidence type="ECO:0000313" key="2">
    <source>
        <dbReference type="Proteomes" id="UP000008467"/>
    </source>
</evidence>
<dbReference type="KEGG" id="cle:Clole_0030"/>
<dbReference type="RefSeq" id="WP_013655093.1">
    <property type="nucleotide sequence ID" value="NC_015275.1"/>
</dbReference>